<dbReference type="EMBL" id="MBTF01000035">
    <property type="protein sequence ID" value="OOQ57832.1"/>
    <property type="molecule type" value="Genomic_DNA"/>
</dbReference>
<keyword evidence="3" id="KW-1185">Reference proteome</keyword>
<dbReference type="STRING" id="1792845.BC343_13715"/>
<accession>A0A1S9PA53</accession>
<sequence length="223" mass="25471">MRFIREQDRKFVDMGNVKNHQMIFPVVYPVADDRWGPVVRFDNKSLVPGGQELQNFAGSPLLVIRIMISGTATYFDTAGNRVVMHSEDALMVNAGKGALQATLHNTDDTYEDDLLEIWLHMPERDSMFHFQVASFQREKGQLYLLTAPEKQDTEMRRGLFGPGSVYVLEPSAERRNVVIFLISGTLNINGRVLSYRDTVMLEADGPLTMKFDRMSEIFLIRYS</sequence>
<dbReference type="Proteomes" id="UP000189739">
    <property type="component" value="Unassembled WGS sequence"/>
</dbReference>
<protein>
    <recommendedName>
        <fullName evidence="1">Quercetin 2,3-dioxygenase C-terminal cupin domain-containing protein</fullName>
    </recommendedName>
</protein>
<dbReference type="RefSeq" id="WP_078350438.1">
    <property type="nucleotide sequence ID" value="NZ_MBTF01000035.1"/>
</dbReference>
<reference evidence="2 3" key="1">
    <citation type="submission" date="2016-07" db="EMBL/GenBank/DDBJ databases">
        <title>Genomic analysis of zinc-resistant bacterium Mucilaginibacter pedocola TBZ30.</title>
        <authorList>
            <person name="Huang J."/>
            <person name="Tang J."/>
        </authorList>
    </citation>
    <scope>NUCLEOTIDE SEQUENCE [LARGE SCALE GENOMIC DNA]</scope>
    <source>
        <strain evidence="2 3">TBZ30</strain>
    </source>
</reference>
<organism evidence="2 3">
    <name type="scientific">Mucilaginibacter pedocola</name>
    <dbReference type="NCBI Taxonomy" id="1792845"/>
    <lineage>
        <taxon>Bacteria</taxon>
        <taxon>Pseudomonadati</taxon>
        <taxon>Bacteroidota</taxon>
        <taxon>Sphingobacteriia</taxon>
        <taxon>Sphingobacteriales</taxon>
        <taxon>Sphingobacteriaceae</taxon>
        <taxon>Mucilaginibacter</taxon>
    </lineage>
</organism>
<dbReference type="InterPro" id="IPR014710">
    <property type="entry name" value="RmlC-like_jellyroll"/>
</dbReference>
<evidence type="ECO:0000313" key="3">
    <source>
        <dbReference type="Proteomes" id="UP000189739"/>
    </source>
</evidence>
<evidence type="ECO:0000259" key="1">
    <source>
        <dbReference type="Pfam" id="PF17954"/>
    </source>
</evidence>
<dbReference type="InterPro" id="IPR011051">
    <property type="entry name" value="RmlC_Cupin_sf"/>
</dbReference>
<dbReference type="Pfam" id="PF17954">
    <property type="entry name" value="Pirin_C_2"/>
    <property type="match status" value="1"/>
</dbReference>
<feature type="domain" description="Quercetin 2,3-dioxygenase C-terminal cupin" evidence="1">
    <location>
        <begin position="150"/>
        <end position="220"/>
    </location>
</feature>
<dbReference type="Gene3D" id="2.60.120.10">
    <property type="entry name" value="Jelly Rolls"/>
    <property type="match status" value="1"/>
</dbReference>
<name>A0A1S9PA53_9SPHI</name>
<dbReference type="AlphaFoldDB" id="A0A1S9PA53"/>
<comment type="caution">
    <text evidence="2">The sequence shown here is derived from an EMBL/GenBank/DDBJ whole genome shotgun (WGS) entry which is preliminary data.</text>
</comment>
<evidence type="ECO:0000313" key="2">
    <source>
        <dbReference type="EMBL" id="OOQ57832.1"/>
    </source>
</evidence>
<dbReference type="InterPro" id="IPR041602">
    <property type="entry name" value="Quercetinase_C"/>
</dbReference>
<gene>
    <name evidence="2" type="ORF">BC343_13715</name>
</gene>
<dbReference type="SUPFAM" id="SSF51182">
    <property type="entry name" value="RmlC-like cupins"/>
    <property type="match status" value="1"/>
</dbReference>
<dbReference type="OrthoDB" id="789388at2"/>
<proteinExistence type="predicted"/>